<protein>
    <submittedName>
        <fullName evidence="2">PDZ domain-containing 2 isoform X2</fullName>
    </submittedName>
</protein>
<feature type="region of interest" description="Disordered" evidence="1">
    <location>
        <begin position="1635"/>
        <end position="1658"/>
    </location>
</feature>
<feature type="region of interest" description="Disordered" evidence="1">
    <location>
        <begin position="2213"/>
        <end position="2271"/>
    </location>
</feature>
<feature type="compositionally biased region" description="Polar residues" evidence="1">
    <location>
        <begin position="839"/>
        <end position="850"/>
    </location>
</feature>
<feature type="compositionally biased region" description="Polar residues" evidence="1">
    <location>
        <begin position="703"/>
        <end position="712"/>
    </location>
</feature>
<feature type="compositionally biased region" description="Basic and acidic residues" evidence="1">
    <location>
        <begin position="1977"/>
        <end position="1993"/>
    </location>
</feature>
<dbReference type="InterPro" id="IPR051342">
    <property type="entry name" value="PDZ_scaffold"/>
</dbReference>
<keyword evidence="3" id="KW-1185">Reference proteome</keyword>
<feature type="compositionally biased region" description="Low complexity" evidence="1">
    <location>
        <begin position="1193"/>
        <end position="1210"/>
    </location>
</feature>
<feature type="compositionally biased region" description="Pro residues" evidence="1">
    <location>
        <begin position="2234"/>
        <end position="2243"/>
    </location>
</feature>
<gene>
    <name evidence="2" type="ORF">PACLA_8A055059</name>
</gene>
<feature type="compositionally biased region" description="Pro residues" evidence="1">
    <location>
        <begin position="855"/>
        <end position="869"/>
    </location>
</feature>
<proteinExistence type="predicted"/>
<dbReference type="InterPro" id="IPR036034">
    <property type="entry name" value="PDZ_sf"/>
</dbReference>
<feature type="compositionally biased region" description="Low complexity" evidence="1">
    <location>
        <begin position="2215"/>
        <end position="2233"/>
    </location>
</feature>
<feature type="region of interest" description="Disordered" evidence="1">
    <location>
        <begin position="628"/>
        <end position="649"/>
    </location>
</feature>
<feature type="compositionally biased region" description="Pro residues" evidence="1">
    <location>
        <begin position="1839"/>
        <end position="1848"/>
    </location>
</feature>
<feature type="compositionally biased region" description="Basic and acidic residues" evidence="1">
    <location>
        <begin position="1717"/>
        <end position="1732"/>
    </location>
</feature>
<evidence type="ECO:0000313" key="2">
    <source>
        <dbReference type="EMBL" id="CAB3979557.1"/>
    </source>
</evidence>
<feature type="compositionally biased region" description="Polar residues" evidence="1">
    <location>
        <begin position="1810"/>
        <end position="1822"/>
    </location>
</feature>
<feature type="region of interest" description="Disordered" evidence="1">
    <location>
        <begin position="1770"/>
        <end position="1868"/>
    </location>
</feature>
<feature type="compositionally biased region" description="Basic and acidic residues" evidence="1">
    <location>
        <begin position="2072"/>
        <end position="2090"/>
    </location>
</feature>
<feature type="compositionally biased region" description="Low complexity" evidence="1">
    <location>
        <begin position="629"/>
        <end position="643"/>
    </location>
</feature>
<comment type="caution">
    <text evidence="2">The sequence shown here is derived from an EMBL/GenBank/DDBJ whole genome shotgun (WGS) entry which is preliminary data.</text>
</comment>
<dbReference type="PANTHER" id="PTHR19964">
    <property type="entry name" value="MULTIPLE PDZ DOMAIN PROTEIN"/>
    <property type="match status" value="1"/>
</dbReference>
<feature type="region of interest" description="Disordered" evidence="1">
    <location>
        <begin position="2472"/>
        <end position="2511"/>
    </location>
</feature>
<feature type="region of interest" description="Disordered" evidence="1">
    <location>
        <begin position="1078"/>
        <end position="1377"/>
    </location>
</feature>
<feature type="compositionally biased region" description="Polar residues" evidence="1">
    <location>
        <begin position="1152"/>
        <end position="1163"/>
    </location>
</feature>
<dbReference type="OrthoDB" id="6022711at2759"/>
<sequence length="2821" mass="307733">MAVQSLVGNKHDFLVNEPCQNEIRPLLAEEKACFIVGVMQDGSKTRDDFGVSLQIGGNEEQGRGIMFNKVIEFTGLSESKVLGVQLEAFEPTRVSNDKSFIRVADIHKNSVASVDGRLKIGDRIVKVNGNSLTGLSTNEAGQILEGAVLSGDVSLTVLSEPQDENSINDTVQTECEAELKRTVDPDSVKKIHVLKDSRGLGIQIVARKNKIIVTGISEHGAAYRDGRLHVGDELVAINGKSLAGVEKQDAINLLRSSPRLIQVIVNSKNQDSDSSEDEMSMQPSKQNTEEVGLKKFIRRRTEKKPASPNRQHLYEITDGNTRPVVSEALETEQTLVRPRSQASPTKSVTIGNNERKNKQALIDSAKKRYSKRSISDDNILLNNEEIQNILGKPGKVQTPVQRTFSVILVKGPNRSLGFTIVGGRDSPKGKMGIYVKSILPDGAAASDGRLRQGDEIVSVNSVSLNNFSHAEAVRKFKRLGQGIVNLVVRRPFSSSSLEPPSSMSSTLRRTASLQNMNTVYSPPLTEIKKIKIVKEKHVDLGFSIACGGWKEGSDYVVYVQYISDNSPAVDKLQVGDEILSVNTEDISRKSFEDAVEFLEKIPQGRVTMVIKRPRAKPSLLLLDNESDYVDSSSIDGSSEASDSPASVRKRKNLSLPGSFYSAKLIEETVKISMDIDDDLTDGSRQRFLPASDPAVSRGKGDGQESTDYTESRNAISKNKYVSSSGALPDGFELHVVHIDKDLAGSLGISLIPCGDYLKGHFKIRRLLSGSVCDKTGNLFVGDCLVSVNGEDLRDLSHTAVLQELKKPRTHVTLVVLREILLNQSSGNNSNSSLSGSVPFHQSKNFQQSRGSPVPADIPPPLPSSSPPPLFDDEQQKYHQDELESLLSETLECDPAFPAMESSGQTFLPQHKGRTPGFNEHGFSPPPREGSALNMPFHKETMTESNVTPPATNKGPIINLGVQGSTPPPAMKNEGTSKPLHLTSEDTTSLLPPPFVYVEDGQLDDFQRQPSFSKYILKPPPTVEDETSVSTIIEQTKVLPPSLSLNNNDYSKGDTPEQEGSLETVHYFVVPPPLSSVAAQDIYPTPPNSPPKPPLPATSCALHKTIPSPPDYDEEKNQPTLQILPPPPLENSDSEAFPSVVPPPPKMVLFPTTAPSTLPNSQKAPESHFEGVLPPPVSAIVSTTPYPSIPPSSVPLRSSTTSNRSTVTQTVSPPPSTKHPTSADFTVVPPPPKHHSSTSHFVMPPPPSFVPPPPRHSISPSSSFSTPSKPTAPTSSRSSSTLSSSVDIGPPPQPVALHSDQTPTPPITLHSTQSSFKVPKPSPPATPFTYAQTASPPPPHQSYPKAYNPTPLAFSPSYDPHAKAKIDDSHPPVPHPESEIELPQIPQVVQPEKPTNRISPSNSAICLLDEILESQTADSTSSSDAKSVDMTTVNVIETNTTIEASRAPKTYHTDWNSESAELPSEKDRGSKSSLLSNMVVGQRSEEFPFMIEYQLKKSKGLGMKVSSSDDGRIVIVDLSASGVVKKDGRIRMNDYLIAINDIYVSGCPLDVVGNIIKHIKKGAVRLVAESPYAAGHKGNGNESSRMGLKETGTDVGVRAGRKQTDKEVPRVVSWEGIGNEDFVYGVRNSSVPHGGYHETGPECESRDISAKSRDISSESRDIIAKSREIGAESHAVRRFKHVDDHERMSKERPRSEVLETNNDLIDKESKKRMKKKASVKERLGRVFGKDSRSSTKVSRNISLPLNRGDKWKKSRSLDRLDCDEVIDLSSERKRSESELLMSGHSQETGTSQTPRTVANIIIETADRSSDEQAGSSDSVRQEGSSSRAKVRRKRKSLYEIPPPPPPPPVDGGDEEDEPIPAKPIRCFSNPDMTVRIPDGQEWPPAGRTSLTEGSETAILNRPYSNLSRSEGNVIESAYSERISEKELSPRFSHSNSATNSNDYEHARIQVSTGNISNTIQPIKSIQSVEPMQLPRTASHSERNSDINIRKESQRDTVVYSEQRSMYSPKKTTLHSTFSIDAPEQTVNDGNLTRSQSYSTSPVHSPTGPSTTSLLKSSVSATQTKMPNSQFSGDKMEQHDTNHVKTQDDRRYQVSAKTTTSYPNAAPAYLPKESRLYYQSSGNISNQNEIDESLTRTLSDPLPAPIHHTKLPKDIHIKAIPPPPENLRYTPQKVSHSQSVTQISSRTGQSEIHPARALSDPVITPIISPEVPKILDSSSKSPIVHKPVKPVVSPKPSVPPKPLLSPKPSVVSKRVRSPVASNTGNSYTPGNNESIKSKAKEIASPLQGYAGVVRPQDENKLPDSYPGPVRKRRSSLPEQDVTSSSNKGQGESKRRPKTMMLPQEVQDEGVFTVQLLKQQRSLGLVITGGIDTPLGMLYIKEIQSGTPADLCQRLRVGDQIVEINGVNLLGATHGEALRIMRTTPPLVQLIIARRNDRTEESLHIDESKLKKTSPTRANETIIQTAIVNSKIPRESSNLVLKTPPTSPRNKQRKITPVTSPTRDRPDPGSSDIEVSFIGGEEEPIDEGHVEKKRIEEEMRCNVTLTKDPYSGVGISVSGGKDTSSEDITIRQVAPGSVTARDGRVKVGDKLLFVNGQSLKGMTNPQVLAFLKQTPNTVTLTLSRPKKPSASSRSPPPVAQKPTKPTFLLPPKVEPPPVKEKPQGSEAWPVKEEKQRKGLWGSISGSLHGGLVKKHADIDIGEIDLGDSSELPKYSKPTPTRKGIKDLFSPHDNEPTLLDIDVDHGSSGVGFSIRGGQDSIYGDSSLFVDTVFSRPTHGRAPRLRSGDEIVMVNGHDMSWMTNVDAVELLNSLPRGKVRIRVRRR</sequence>
<feature type="compositionally biased region" description="Polar residues" evidence="1">
    <location>
        <begin position="340"/>
        <end position="352"/>
    </location>
</feature>
<dbReference type="EMBL" id="CACRXK020000208">
    <property type="protein sequence ID" value="CAB3979557.1"/>
    <property type="molecule type" value="Genomic_DNA"/>
</dbReference>
<feature type="compositionally biased region" description="Basic and acidic residues" evidence="1">
    <location>
        <begin position="2654"/>
        <end position="2670"/>
    </location>
</feature>
<feature type="region of interest" description="Disordered" evidence="1">
    <location>
        <begin position="1439"/>
        <end position="1472"/>
    </location>
</feature>
<feature type="compositionally biased region" description="Polar residues" evidence="1">
    <location>
        <begin position="1998"/>
        <end position="2070"/>
    </location>
</feature>
<dbReference type="SUPFAM" id="SSF50156">
    <property type="entry name" value="PDZ domain-like"/>
    <property type="match status" value="9"/>
</dbReference>
<feature type="compositionally biased region" description="Polar residues" evidence="1">
    <location>
        <begin position="2258"/>
        <end position="2271"/>
    </location>
</feature>
<feature type="compositionally biased region" description="Basic and acidic residues" evidence="1">
    <location>
        <begin position="1359"/>
        <end position="1369"/>
    </location>
</feature>
<feature type="region of interest" description="Disordered" evidence="1">
    <location>
        <begin position="331"/>
        <end position="357"/>
    </location>
</feature>
<dbReference type="Gene3D" id="2.30.42.10">
    <property type="match status" value="9"/>
</dbReference>
<feature type="region of interest" description="Disordered" evidence="1">
    <location>
        <begin position="2287"/>
        <end position="2337"/>
    </location>
</feature>
<accession>A0A6S7FPP6</accession>
<feature type="region of interest" description="Disordered" evidence="1">
    <location>
        <begin position="682"/>
        <end position="712"/>
    </location>
</feature>
<feature type="region of interest" description="Disordered" evidence="1">
    <location>
        <begin position="1966"/>
        <end position="2093"/>
    </location>
</feature>
<feature type="region of interest" description="Disordered" evidence="1">
    <location>
        <begin position="1574"/>
        <end position="1603"/>
    </location>
</feature>
<evidence type="ECO:0000256" key="1">
    <source>
        <dbReference type="SAM" id="MobiDB-lite"/>
    </source>
</evidence>
<dbReference type="Proteomes" id="UP001152795">
    <property type="component" value="Unassembled WGS sequence"/>
</dbReference>
<feature type="compositionally biased region" description="Low complexity" evidence="1">
    <location>
        <begin position="2638"/>
        <end position="2648"/>
    </location>
</feature>
<feature type="compositionally biased region" description="Polar residues" evidence="1">
    <location>
        <begin position="2314"/>
        <end position="2327"/>
    </location>
</feature>
<name>A0A6S7FPP6_PARCT</name>
<feature type="compositionally biased region" description="Low complexity" evidence="1">
    <location>
        <begin position="1255"/>
        <end position="1284"/>
    </location>
</feature>
<organism evidence="2 3">
    <name type="scientific">Paramuricea clavata</name>
    <name type="common">Red gorgonian</name>
    <name type="synonym">Violescent sea-whip</name>
    <dbReference type="NCBI Taxonomy" id="317549"/>
    <lineage>
        <taxon>Eukaryota</taxon>
        <taxon>Metazoa</taxon>
        <taxon>Cnidaria</taxon>
        <taxon>Anthozoa</taxon>
        <taxon>Octocorallia</taxon>
        <taxon>Malacalcyonacea</taxon>
        <taxon>Plexauridae</taxon>
        <taxon>Paramuricea</taxon>
    </lineage>
</organism>
<dbReference type="SMART" id="SM00228">
    <property type="entry name" value="PDZ"/>
    <property type="match status" value="9"/>
</dbReference>
<dbReference type="InterPro" id="IPR001478">
    <property type="entry name" value="PDZ"/>
</dbReference>
<reference evidence="2" key="1">
    <citation type="submission" date="2020-04" db="EMBL/GenBank/DDBJ databases">
        <authorList>
            <person name="Alioto T."/>
            <person name="Alioto T."/>
            <person name="Gomez Garrido J."/>
        </authorList>
    </citation>
    <scope>NUCLEOTIDE SEQUENCE</scope>
    <source>
        <strain evidence="2">A484AB</strain>
    </source>
</reference>
<dbReference type="PROSITE" id="PS50106">
    <property type="entry name" value="PDZ"/>
    <property type="match status" value="9"/>
</dbReference>
<dbReference type="CDD" id="cd00136">
    <property type="entry name" value="PDZ_canonical"/>
    <property type="match status" value="4"/>
</dbReference>
<dbReference type="Pfam" id="PF00595">
    <property type="entry name" value="PDZ"/>
    <property type="match status" value="8"/>
</dbReference>
<feature type="compositionally biased region" description="Pro residues" evidence="1">
    <location>
        <begin position="1242"/>
        <end position="1254"/>
    </location>
</feature>
<feature type="region of interest" description="Disordered" evidence="1">
    <location>
        <begin position="1679"/>
        <end position="1740"/>
    </location>
</feature>
<feature type="compositionally biased region" description="Polar residues" evidence="1">
    <location>
        <begin position="1782"/>
        <end position="1795"/>
    </location>
</feature>
<feature type="region of interest" description="Disordered" evidence="1">
    <location>
        <begin position="267"/>
        <end position="294"/>
    </location>
</feature>
<feature type="compositionally biased region" description="Pro residues" evidence="1">
    <location>
        <begin position="1083"/>
        <end position="1095"/>
    </location>
</feature>
<evidence type="ECO:0000313" key="3">
    <source>
        <dbReference type="Proteomes" id="UP001152795"/>
    </source>
</evidence>
<feature type="region of interest" description="Disordered" evidence="1">
    <location>
        <begin position="2707"/>
        <end position="2726"/>
    </location>
</feature>
<dbReference type="PANTHER" id="PTHR19964:SF95">
    <property type="entry name" value="ARC, ISOFORM A"/>
    <property type="match status" value="1"/>
</dbReference>
<feature type="region of interest" description="Disordered" evidence="1">
    <location>
        <begin position="827"/>
        <end position="872"/>
    </location>
</feature>
<feature type="compositionally biased region" description="Basic and acidic residues" evidence="1">
    <location>
        <begin position="1679"/>
        <end position="1696"/>
    </location>
</feature>
<feature type="region of interest" description="Disordered" evidence="1">
    <location>
        <begin position="2618"/>
        <end position="2670"/>
    </location>
</feature>
<feature type="compositionally biased region" description="Low complexity" evidence="1">
    <location>
        <begin position="827"/>
        <end position="836"/>
    </location>
</feature>